<evidence type="ECO:0000313" key="4">
    <source>
        <dbReference type="Proteomes" id="UP000392867"/>
    </source>
</evidence>
<name>A0A1Y2Y4L9_ECOLX</name>
<keyword evidence="1" id="KW-0812">Transmembrane</keyword>
<accession>A0A1Y2Y4L9</accession>
<protein>
    <recommendedName>
        <fullName evidence="2">DNA-binding protein H-NS-like C-terminal domain-containing protein</fullName>
    </recommendedName>
</protein>
<evidence type="ECO:0000313" key="3">
    <source>
        <dbReference type="EMBL" id="MPU47443.1"/>
    </source>
</evidence>
<dbReference type="InterPro" id="IPR027444">
    <property type="entry name" value="H-NS_C_dom"/>
</dbReference>
<keyword evidence="1" id="KW-0472">Membrane</keyword>
<dbReference type="InterPro" id="IPR037150">
    <property type="entry name" value="H-NS_C_dom_sf"/>
</dbReference>
<reference evidence="3 4" key="1">
    <citation type="submission" date="2019-08" db="EMBL/GenBank/DDBJ databases">
        <title>Identification of Water Treatment Resistant and Multidrug Resistant Urinary Pathogenic Escherichia coli in Wastewater.</title>
        <authorList>
            <person name="Neumann N."/>
        </authorList>
    </citation>
    <scope>NUCLEOTIDE SEQUENCE [LARGE SCALE GENOMIC DNA]</scope>
    <source>
        <strain evidence="3 4">WU2356</strain>
    </source>
</reference>
<dbReference type="GO" id="GO:0003677">
    <property type="term" value="F:DNA binding"/>
    <property type="evidence" value="ECO:0007669"/>
    <property type="project" value="InterPro"/>
</dbReference>
<evidence type="ECO:0000259" key="2">
    <source>
        <dbReference type="Pfam" id="PF00816"/>
    </source>
</evidence>
<dbReference type="Proteomes" id="UP000392867">
    <property type="component" value="Unassembled WGS sequence"/>
</dbReference>
<keyword evidence="1" id="KW-1133">Transmembrane helix</keyword>
<dbReference type="Gene3D" id="4.10.430.10">
    <property type="entry name" value="Histone-like protein H-NS, C-terminal domain"/>
    <property type="match status" value="1"/>
</dbReference>
<gene>
    <name evidence="3" type="ORF">FVB16_00870</name>
</gene>
<comment type="caution">
    <text evidence="3">The sequence shown here is derived from an EMBL/GenBank/DDBJ whole genome shotgun (WGS) entry which is preliminary data.</text>
</comment>
<dbReference type="Pfam" id="PF00816">
    <property type="entry name" value="Histone_HNS"/>
    <property type="match status" value="1"/>
</dbReference>
<feature type="transmembrane region" description="Helical" evidence="1">
    <location>
        <begin position="75"/>
        <end position="96"/>
    </location>
</feature>
<dbReference type="AlphaFoldDB" id="A0A1Y2Y4L9"/>
<evidence type="ECO:0000256" key="1">
    <source>
        <dbReference type="SAM" id="Phobius"/>
    </source>
</evidence>
<sequence>MLQLIAKSGRGRAPKPIAEALAGGRSLDEFLIEKLFYSPPFLWRALSFEISVYFDDNSHVSFLGVGSTDFMVNDLLLFSVSVLVFLVIILMLHLTLKTDSILSECSEYRTKCDNLYHLCQMQEKELEHLRALIDAHNIDY</sequence>
<proteinExistence type="predicted"/>
<feature type="domain" description="DNA-binding protein H-NS-like C-terminal" evidence="2">
    <location>
        <begin position="8"/>
        <end position="32"/>
    </location>
</feature>
<organism evidence="3 4">
    <name type="scientific">Escherichia coli</name>
    <dbReference type="NCBI Taxonomy" id="562"/>
    <lineage>
        <taxon>Bacteria</taxon>
        <taxon>Pseudomonadati</taxon>
        <taxon>Pseudomonadota</taxon>
        <taxon>Gammaproteobacteria</taxon>
        <taxon>Enterobacterales</taxon>
        <taxon>Enterobacteriaceae</taxon>
        <taxon>Escherichia</taxon>
    </lineage>
</organism>
<dbReference type="EMBL" id="VOTT01000002">
    <property type="protein sequence ID" value="MPU47443.1"/>
    <property type="molecule type" value="Genomic_DNA"/>
</dbReference>